<dbReference type="Pfam" id="PF08282">
    <property type="entry name" value="Hydrolase_3"/>
    <property type="match status" value="1"/>
</dbReference>
<dbReference type="KEGG" id="abas:ACPOL_2206"/>
<dbReference type="AlphaFoldDB" id="A0A2Z5FXS3"/>
<dbReference type="GO" id="GO:0016788">
    <property type="term" value="F:hydrolase activity, acting on ester bonds"/>
    <property type="evidence" value="ECO:0007669"/>
    <property type="project" value="InterPro"/>
</dbReference>
<dbReference type="InterPro" id="IPR050793">
    <property type="entry name" value="CMP-NeuNAc_synthase"/>
</dbReference>
<evidence type="ECO:0000313" key="8">
    <source>
        <dbReference type="EMBL" id="AXC11530.1"/>
    </source>
</evidence>
<sequence length="185" mass="19753">MAGEKTAPGQSSSELDDKLRRIKAIAFDVDGVLTDGGMWWGANGEEFKRFSFSDIMGISLARRHGFTLTLISGEDSPLVDRYAAKLKIADVTKGCRDKAAALREFAIKHSLELPEVCFMGDDVNDLPAMSICGLSAAPADARPVVLAKVDFVATSPGGQGAVRELIEALFAVRQTDSATVFANSI</sequence>
<comment type="subunit">
    <text evidence="3">Homotetramer.</text>
</comment>
<gene>
    <name evidence="8" type="ORF">ACPOL_2206</name>
</gene>
<dbReference type="NCBIfam" id="TIGR01670">
    <property type="entry name" value="KdsC-phosphatas"/>
    <property type="match status" value="1"/>
</dbReference>
<dbReference type="Proteomes" id="UP000253606">
    <property type="component" value="Chromosome"/>
</dbReference>
<dbReference type="SFLD" id="SFLDG01136">
    <property type="entry name" value="C1.6:_Phosphoserine_Phosphatas"/>
    <property type="match status" value="1"/>
</dbReference>
<proteinExistence type="inferred from homology"/>
<dbReference type="GO" id="GO:0008781">
    <property type="term" value="F:N-acylneuraminate cytidylyltransferase activity"/>
    <property type="evidence" value="ECO:0007669"/>
    <property type="project" value="TreeGrafter"/>
</dbReference>
<evidence type="ECO:0000256" key="6">
    <source>
        <dbReference type="ARBA" id="ARBA00022842"/>
    </source>
</evidence>
<evidence type="ECO:0000256" key="7">
    <source>
        <dbReference type="PIRSR" id="PIRSR006118-2"/>
    </source>
</evidence>
<comment type="similarity">
    <text evidence="2">Belongs to the KdsC family.</text>
</comment>
<comment type="cofactor">
    <cofactor evidence="1 7">
        <name>Mg(2+)</name>
        <dbReference type="ChEBI" id="CHEBI:18420"/>
    </cofactor>
</comment>
<evidence type="ECO:0000256" key="5">
    <source>
        <dbReference type="ARBA" id="ARBA00022801"/>
    </source>
</evidence>
<name>A0A2Z5FXS3_9BACT</name>
<dbReference type="InterPro" id="IPR023214">
    <property type="entry name" value="HAD_sf"/>
</dbReference>
<evidence type="ECO:0000256" key="2">
    <source>
        <dbReference type="ARBA" id="ARBA00005893"/>
    </source>
</evidence>
<dbReference type="InterPro" id="IPR010023">
    <property type="entry name" value="KdsC_fam"/>
</dbReference>
<evidence type="ECO:0000256" key="4">
    <source>
        <dbReference type="ARBA" id="ARBA00022723"/>
    </source>
</evidence>
<dbReference type="PANTHER" id="PTHR21485">
    <property type="entry name" value="HAD SUPERFAMILY MEMBERS CMAS AND KDSC"/>
    <property type="match status" value="1"/>
</dbReference>
<keyword evidence="4 7" id="KW-0479">Metal-binding</keyword>
<accession>A0A2Z5FXS3</accession>
<keyword evidence="6 7" id="KW-0460">Magnesium</keyword>
<dbReference type="InterPro" id="IPR036412">
    <property type="entry name" value="HAD-like_sf"/>
</dbReference>
<feature type="binding site" evidence="7">
    <location>
        <position position="121"/>
    </location>
    <ligand>
        <name>Mg(2+)</name>
        <dbReference type="ChEBI" id="CHEBI:18420"/>
    </ligand>
</feature>
<dbReference type="PANTHER" id="PTHR21485:SF3">
    <property type="entry name" value="N-ACYLNEURAMINATE CYTIDYLYLTRANSFERASE"/>
    <property type="match status" value="1"/>
</dbReference>
<evidence type="ECO:0000256" key="3">
    <source>
        <dbReference type="ARBA" id="ARBA00011881"/>
    </source>
</evidence>
<feature type="binding site" evidence="7">
    <location>
        <position position="28"/>
    </location>
    <ligand>
        <name>Mg(2+)</name>
        <dbReference type="ChEBI" id="CHEBI:18420"/>
    </ligand>
</feature>
<dbReference type="PIRSF" id="PIRSF006118">
    <property type="entry name" value="KDO8-P_Ptase"/>
    <property type="match status" value="1"/>
</dbReference>
<dbReference type="RefSeq" id="WP_236657370.1">
    <property type="nucleotide sequence ID" value="NZ_CP030840.1"/>
</dbReference>
<organism evidence="8 9">
    <name type="scientific">Acidisarcina polymorpha</name>
    <dbReference type="NCBI Taxonomy" id="2211140"/>
    <lineage>
        <taxon>Bacteria</taxon>
        <taxon>Pseudomonadati</taxon>
        <taxon>Acidobacteriota</taxon>
        <taxon>Terriglobia</taxon>
        <taxon>Terriglobales</taxon>
        <taxon>Acidobacteriaceae</taxon>
        <taxon>Acidisarcina</taxon>
    </lineage>
</organism>
<dbReference type="SFLD" id="SFLDS00003">
    <property type="entry name" value="Haloacid_Dehalogenase"/>
    <property type="match status" value="1"/>
</dbReference>
<dbReference type="GO" id="GO:0046872">
    <property type="term" value="F:metal ion binding"/>
    <property type="evidence" value="ECO:0007669"/>
    <property type="project" value="UniProtKB-KW"/>
</dbReference>
<reference evidence="8 9" key="1">
    <citation type="journal article" date="2018" name="Front. Microbiol.">
        <title>Hydrolytic Capabilities as a Key to Environmental Success: Chitinolytic and Cellulolytic Acidobacteria From Acidic Sub-arctic Soils and Boreal Peatlands.</title>
        <authorList>
            <person name="Belova S.E."/>
            <person name="Ravin N.V."/>
            <person name="Pankratov T.A."/>
            <person name="Rakitin A.L."/>
            <person name="Ivanova A.A."/>
            <person name="Beletsky A.V."/>
            <person name="Mardanov A.V."/>
            <person name="Sinninghe Damste J.S."/>
            <person name="Dedysh S.N."/>
        </authorList>
    </citation>
    <scope>NUCLEOTIDE SEQUENCE [LARGE SCALE GENOMIC DNA]</scope>
    <source>
        <strain evidence="8 9">SBC82</strain>
    </source>
</reference>
<evidence type="ECO:0000313" key="9">
    <source>
        <dbReference type="Proteomes" id="UP000253606"/>
    </source>
</evidence>
<keyword evidence="9" id="KW-1185">Reference proteome</keyword>
<feature type="binding site" evidence="7">
    <location>
        <position position="30"/>
    </location>
    <ligand>
        <name>substrate</name>
    </ligand>
</feature>
<keyword evidence="5" id="KW-0378">Hydrolase</keyword>
<evidence type="ECO:0000256" key="1">
    <source>
        <dbReference type="ARBA" id="ARBA00001946"/>
    </source>
</evidence>
<protein>
    <submittedName>
        <fullName evidence="8">3-deoxy-D-manno-octulosonate 8-phosphate phosphatase</fullName>
    </submittedName>
</protein>
<dbReference type="EMBL" id="CP030840">
    <property type="protein sequence ID" value="AXC11530.1"/>
    <property type="molecule type" value="Genomic_DNA"/>
</dbReference>
<dbReference type="SFLD" id="SFLDG01138">
    <property type="entry name" value="C1.6.2:_Deoxy-d-mannose-octulo"/>
    <property type="match status" value="1"/>
</dbReference>
<dbReference type="Gene3D" id="3.40.50.1000">
    <property type="entry name" value="HAD superfamily/HAD-like"/>
    <property type="match status" value="1"/>
</dbReference>
<dbReference type="SUPFAM" id="SSF56784">
    <property type="entry name" value="HAD-like"/>
    <property type="match status" value="1"/>
</dbReference>